<dbReference type="PANTHER" id="PTHR11496">
    <property type="entry name" value="ALCOHOL DEHYDROGENASE"/>
    <property type="match status" value="1"/>
</dbReference>
<dbReference type="FunFam" id="3.40.50.1970:FF:000003">
    <property type="entry name" value="Alcohol dehydrogenase, iron-containing"/>
    <property type="match status" value="1"/>
</dbReference>
<evidence type="ECO:0000313" key="5">
    <source>
        <dbReference type="Proteomes" id="UP000190657"/>
    </source>
</evidence>
<dbReference type="InterPro" id="IPR001670">
    <property type="entry name" value="ADH_Fe/GldA"/>
</dbReference>
<dbReference type="SUPFAM" id="SSF56796">
    <property type="entry name" value="Dehydroquinate synthase-like"/>
    <property type="match status" value="1"/>
</dbReference>
<protein>
    <submittedName>
        <fullName evidence="4">Alcohol dehydrogenase</fullName>
    </submittedName>
</protein>
<dbReference type="InterPro" id="IPR056798">
    <property type="entry name" value="ADH_Fe_C"/>
</dbReference>
<evidence type="ECO:0000256" key="1">
    <source>
        <dbReference type="ARBA" id="ARBA00023002"/>
    </source>
</evidence>
<dbReference type="Proteomes" id="UP000190657">
    <property type="component" value="Unassembled WGS sequence"/>
</dbReference>
<dbReference type="STRING" id="290054.SAMN02745114_00819"/>
<feature type="domain" description="Fe-containing alcohol dehydrogenase-like C-terminal" evidence="3">
    <location>
        <begin position="187"/>
        <end position="372"/>
    </location>
</feature>
<dbReference type="PROSITE" id="PS00913">
    <property type="entry name" value="ADH_IRON_1"/>
    <property type="match status" value="1"/>
</dbReference>
<gene>
    <name evidence="4" type="ORF">SAMN02745114_00819</name>
</gene>
<sequence length="377" mass="40764">MNWDFNLPVKLAFGVGRHKELSAFIDEIGGQVGVLVCSRSFAKNGLADEFVSLANGRIKAVFSDIRPNPTTDNVNACVAVMREVNADFAVALGGGSPMDCCKAACAIAKGDDLIEPYHSGGKPVSSAEAIPMIAVATTSGTASEVTNISVLTDTAKNLKQPMNDPAMYPKIAVIDPVLTLTVPPQVTASTGLDVLSHAIESYWATLNQPICSACSIYSARLVFEYLERAYNHPDDLEAREKMAEASIVAGVAFSHPRTTGSHACSFPLTNIYGVPHGEACAFTLDYFVKFNAEHADADGRISAFARDCGFESPQAMADEISAMKKRMGMRSTLEEIGCTTDEQIDELTKKSMSMLMKRNPIELTEEDIYNMYIALRY</sequence>
<evidence type="ECO:0000259" key="3">
    <source>
        <dbReference type="Pfam" id="PF25137"/>
    </source>
</evidence>
<dbReference type="AlphaFoldDB" id="A0A1T4LAP5"/>
<dbReference type="InterPro" id="IPR039697">
    <property type="entry name" value="Alcohol_dehydrogenase_Fe"/>
</dbReference>
<dbReference type="EMBL" id="FUWW01000007">
    <property type="protein sequence ID" value="SJZ51671.1"/>
    <property type="molecule type" value="Genomic_DNA"/>
</dbReference>
<dbReference type="OrthoDB" id="9804734at2"/>
<evidence type="ECO:0000313" key="4">
    <source>
        <dbReference type="EMBL" id="SJZ51671.1"/>
    </source>
</evidence>
<dbReference type="Pfam" id="PF00465">
    <property type="entry name" value="Fe-ADH"/>
    <property type="match status" value="1"/>
</dbReference>
<feature type="domain" description="Alcohol dehydrogenase iron-type/glycerol dehydrogenase GldA" evidence="2">
    <location>
        <begin position="8"/>
        <end position="176"/>
    </location>
</feature>
<name>A0A1T4LAP5_9FIRM</name>
<dbReference type="Pfam" id="PF25137">
    <property type="entry name" value="ADH_Fe_C"/>
    <property type="match status" value="1"/>
</dbReference>
<dbReference type="GO" id="GO:0046872">
    <property type="term" value="F:metal ion binding"/>
    <property type="evidence" value="ECO:0007669"/>
    <property type="project" value="InterPro"/>
</dbReference>
<dbReference type="GO" id="GO:0004022">
    <property type="term" value="F:alcohol dehydrogenase (NAD+) activity"/>
    <property type="evidence" value="ECO:0007669"/>
    <property type="project" value="TreeGrafter"/>
</dbReference>
<organism evidence="4 5">
    <name type="scientific">Eubacterium coprostanoligenes</name>
    <dbReference type="NCBI Taxonomy" id="290054"/>
    <lineage>
        <taxon>Bacteria</taxon>
        <taxon>Bacillati</taxon>
        <taxon>Bacillota</taxon>
        <taxon>Clostridia</taxon>
        <taxon>Eubacteriales</taxon>
        <taxon>Eubacteriaceae</taxon>
        <taxon>Eubacterium</taxon>
    </lineage>
</organism>
<accession>A0A1T4LAP5</accession>
<keyword evidence="1" id="KW-0560">Oxidoreductase</keyword>
<dbReference type="Gene3D" id="1.20.1090.10">
    <property type="entry name" value="Dehydroquinate synthase-like - alpha domain"/>
    <property type="match status" value="1"/>
</dbReference>
<dbReference type="RefSeq" id="WP_159443392.1">
    <property type="nucleotide sequence ID" value="NZ_FUWW01000007.1"/>
</dbReference>
<dbReference type="Gene3D" id="3.40.50.1970">
    <property type="match status" value="1"/>
</dbReference>
<proteinExistence type="predicted"/>
<reference evidence="4 5" key="1">
    <citation type="submission" date="2017-02" db="EMBL/GenBank/DDBJ databases">
        <authorList>
            <person name="Peterson S.W."/>
        </authorList>
    </citation>
    <scope>NUCLEOTIDE SEQUENCE [LARGE SCALE GENOMIC DNA]</scope>
    <source>
        <strain evidence="4 5">ATCC 51222</strain>
    </source>
</reference>
<dbReference type="CDD" id="cd08196">
    <property type="entry name" value="Fe-ADH-like"/>
    <property type="match status" value="1"/>
</dbReference>
<dbReference type="InterPro" id="IPR018211">
    <property type="entry name" value="ADH_Fe_CS"/>
</dbReference>
<dbReference type="PANTHER" id="PTHR11496:SF83">
    <property type="entry name" value="HYDROXYACID-OXOACID TRANSHYDROGENASE, MITOCHONDRIAL"/>
    <property type="match status" value="1"/>
</dbReference>
<keyword evidence="5" id="KW-1185">Reference proteome</keyword>
<evidence type="ECO:0000259" key="2">
    <source>
        <dbReference type="Pfam" id="PF00465"/>
    </source>
</evidence>